<feature type="compositionally biased region" description="Pro residues" evidence="1">
    <location>
        <begin position="209"/>
        <end position="219"/>
    </location>
</feature>
<dbReference type="InterPro" id="IPR011050">
    <property type="entry name" value="Pectin_lyase_fold/virulence"/>
</dbReference>
<dbReference type="Proteomes" id="UP000295537">
    <property type="component" value="Unassembled WGS sequence"/>
</dbReference>
<protein>
    <submittedName>
        <fullName evidence="3">Autotransporter-like protein</fullName>
    </submittedName>
</protein>
<name>A0A4R2NBB5_9PAST</name>
<proteinExistence type="predicted"/>
<dbReference type="SMART" id="SM00869">
    <property type="entry name" value="Autotransporter"/>
    <property type="match status" value="1"/>
</dbReference>
<dbReference type="RefSeq" id="WP_132500627.1">
    <property type="nucleotide sequence ID" value="NZ_LVXA01000001.1"/>
</dbReference>
<feature type="compositionally biased region" description="Low complexity" evidence="1">
    <location>
        <begin position="220"/>
        <end position="233"/>
    </location>
</feature>
<dbReference type="AlphaFoldDB" id="A0A4R2NBB5"/>
<dbReference type="OrthoDB" id="9780507at2"/>
<feature type="domain" description="Autotransporter" evidence="2">
    <location>
        <begin position="606"/>
        <end position="853"/>
    </location>
</feature>
<dbReference type="SUPFAM" id="SSF103515">
    <property type="entry name" value="Autotransporter"/>
    <property type="match status" value="1"/>
</dbReference>
<evidence type="ECO:0000313" key="4">
    <source>
        <dbReference type="Proteomes" id="UP000295537"/>
    </source>
</evidence>
<dbReference type="InterPro" id="IPR005546">
    <property type="entry name" value="Autotransporte_beta"/>
</dbReference>
<evidence type="ECO:0000313" key="3">
    <source>
        <dbReference type="EMBL" id="TCP18350.1"/>
    </source>
</evidence>
<feature type="compositionally biased region" description="Polar residues" evidence="1">
    <location>
        <begin position="167"/>
        <end position="198"/>
    </location>
</feature>
<comment type="caution">
    <text evidence="3">The sequence shown here is derived from an EMBL/GenBank/DDBJ whole genome shotgun (WGS) entry which is preliminary data.</text>
</comment>
<feature type="compositionally biased region" description="Basic and acidic residues" evidence="1">
    <location>
        <begin position="234"/>
        <end position="549"/>
    </location>
</feature>
<sequence>MKLPKSQIAFTLATAFSAITIPTTLTLIPQMAYAQATGITTPAELIAAIGRAKNGDTITLAQPSFVIGYGNGGYLGSINEQTARGKLYTFDKDITIDLNGNELIFRGVTVINEGSLTLKNGTIGIMDEGNSVGNIFNDGTLTITGSATERNNGSKLTAAEFINSGTLFIDPNSNQNIQDVQDQGGTYNRTAPQPQFSPATPAVTQPLVQSPPPQPPQPQPQVQTQPQETPAAKKAPEAPKNQEAEALKRQQEEADRKAEEARLAKEEADRKERERLEQERLEKEEADRKQAEEAKVREEAEKARLAKEAEDRRLAEEARKAKEAEDKRKADEAAAKKLAEETARQEALARQKAAEEKAKADELQRQKEKEAQAQKERERLAELKRQQEEAERKQVEEQRKLEEQKAKEEADRKQAEQEAKVREAAEKARLAKEAEEKRKADEAAAKKLAEETARQEALARQKAAEEKAKADELQRQKEKEAQAQEERERLAELKRQQEEAERKQAEEQRKQQEADRLAEAEKQRKLEEQKVKEEADRKQAEQEAKVREEAEKAEKARLAKEAADRRLAEQARRAEDPANFAVLNHLLQDSARLLAQKIEARQYTARVDGEQAVWAKGLGAWGVSGDAKTQHQAVIVGADKALSNSRIGVAVAVSQDVAKAAAHTLKAQTVYGFVYGDYQLDKVQLNGLLGANHSRVDSERHSQIAAQSVAGKTSLTGLQAGVGASYALNDAVTPFARLDWQTKNAKALHEQGEGVAFTQQIEAAPSAVVKVGANLSLPLSAKIRLNSTAAVGVDLLHKQPRTVQPQVGKSLLNIGVGVDYQLRPDLTLTAAYQTEQRKHINNHSANVNVKWRF</sequence>
<dbReference type="InterPro" id="IPR036709">
    <property type="entry name" value="Autotransporte_beta_dom_sf"/>
</dbReference>
<dbReference type="Pfam" id="PF03797">
    <property type="entry name" value="Autotransporter"/>
    <property type="match status" value="1"/>
</dbReference>
<gene>
    <name evidence="3" type="ORF">EV693_10227</name>
</gene>
<evidence type="ECO:0000259" key="2">
    <source>
        <dbReference type="PROSITE" id="PS51208"/>
    </source>
</evidence>
<dbReference type="PROSITE" id="PS51208">
    <property type="entry name" value="AUTOTRANSPORTER"/>
    <property type="match status" value="1"/>
</dbReference>
<accession>A0A4R2NBB5</accession>
<feature type="region of interest" description="Disordered" evidence="1">
    <location>
        <begin position="167"/>
        <end position="549"/>
    </location>
</feature>
<evidence type="ECO:0000256" key="1">
    <source>
        <dbReference type="SAM" id="MobiDB-lite"/>
    </source>
</evidence>
<dbReference type="EMBL" id="SLXJ01000002">
    <property type="protein sequence ID" value="TCP18350.1"/>
    <property type="molecule type" value="Genomic_DNA"/>
</dbReference>
<organism evidence="3 4">
    <name type="scientific">Nicoletella semolina</name>
    <dbReference type="NCBI Taxonomy" id="271160"/>
    <lineage>
        <taxon>Bacteria</taxon>
        <taxon>Pseudomonadati</taxon>
        <taxon>Pseudomonadota</taxon>
        <taxon>Gammaproteobacteria</taxon>
        <taxon>Pasteurellales</taxon>
        <taxon>Pasteurellaceae</taxon>
        <taxon>Nicoletella</taxon>
    </lineage>
</organism>
<dbReference type="SUPFAM" id="SSF51126">
    <property type="entry name" value="Pectin lyase-like"/>
    <property type="match status" value="1"/>
</dbReference>
<dbReference type="Gene3D" id="2.40.128.130">
    <property type="entry name" value="Autotransporter beta-domain"/>
    <property type="match status" value="1"/>
</dbReference>
<reference evidence="3 4" key="1">
    <citation type="submission" date="2019-03" db="EMBL/GenBank/DDBJ databases">
        <title>Genomic Encyclopedia of Type Strains, Phase IV (KMG-IV): sequencing the most valuable type-strain genomes for metagenomic binning, comparative biology and taxonomic classification.</title>
        <authorList>
            <person name="Goeker M."/>
        </authorList>
    </citation>
    <scope>NUCLEOTIDE SEQUENCE [LARGE SCALE GENOMIC DNA]</scope>
    <source>
        <strain evidence="3 4">DSM 16380</strain>
    </source>
</reference>
<keyword evidence="4" id="KW-1185">Reference proteome</keyword>